<dbReference type="EMBL" id="CP016268">
    <property type="protein sequence ID" value="ANO52048.1"/>
    <property type="molecule type" value="Genomic_DNA"/>
</dbReference>
<dbReference type="Proteomes" id="UP000092695">
    <property type="component" value="Chromosome"/>
</dbReference>
<dbReference type="PANTHER" id="PTHR11647:SF1">
    <property type="entry name" value="COLLAPSIN RESPONSE MEDIATOR PROTEIN"/>
    <property type="match status" value="1"/>
</dbReference>
<accession>A0A193LHX9</accession>
<dbReference type="Gene3D" id="3.20.20.140">
    <property type="entry name" value="Metal-dependent hydrolases"/>
    <property type="match status" value="2"/>
</dbReference>
<dbReference type="SUPFAM" id="SSF51556">
    <property type="entry name" value="Metallo-dependent hydrolases"/>
    <property type="match status" value="1"/>
</dbReference>
<dbReference type="AlphaFoldDB" id="A0A193LHX9"/>
<sequence>MVACGSAEPPPATEGGGKVFDIVLSGGTIVDGLGKPRFDADVGVKDGRIVAVSGTALDAGDAEVFVDISGKVLAPGFIDNHAHVQTTIHEHPLAENFTRQGITTLIASLHSGDQPWPLDDYANSLDVAVNVGFFAGHTWTRQQVLGMANRAPDHDELQAMRDLVEQSMQQGALGLSTGLLYVPANYAETEEVIELAKVAARYGGIYVTHMRNEGSGLLDSVNETIRIARAANIPAQINHHKATGVAQWGQSEQSLALIDEAREDGIDMMHDLYPYTASSTSSAVLFPQWVFAGGREELKKRLSNPELLPQIREEIRRVFMVERTGNDLSRLQFRVLPSDPSYNGKTLADMAADRGLPNNVETGIDLVIELQLKGGFSAIYHAMNEQDVIRIMQHPLAMIQTDGDPVSYGQGFPHPRSYGAFPRVLGRYVRELGVLTLEEAIRKMTSMPADQYNQTERGRIVEGAYADLVVFDPETIRDTATFIDPHRYPTDIDHVIVNGRFVIRAGALTGERPGVWIKGPARPERAVTENSSQ</sequence>
<dbReference type="SUPFAM" id="SSF51338">
    <property type="entry name" value="Composite domain of metallo-dependent hydrolases"/>
    <property type="match status" value="1"/>
</dbReference>
<gene>
    <name evidence="2" type="ORF">BA177_13315</name>
</gene>
<feature type="domain" description="Amidohydrolase 3" evidence="1">
    <location>
        <begin position="394"/>
        <end position="503"/>
    </location>
</feature>
<keyword evidence="3" id="KW-1185">Reference proteome</keyword>
<dbReference type="InterPro" id="IPR050378">
    <property type="entry name" value="Metallo-dep_Hydrolases_sf"/>
</dbReference>
<dbReference type="GO" id="GO:0005829">
    <property type="term" value="C:cytosol"/>
    <property type="evidence" value="ECO:0007669"/>
    <property type="project" value="TreeGrafter"/>
</dbReference>
<name>A0A193LHX9_9GAMM</name>
<dbReference type="KEGG" id="woc:BA177_13315"/>
<dbReference type="GO" id="GO:0016812">
    <property type="term" value="F:hydrolase activity, acting on carbon-nitrogen (but not peptide) bonds, in cyclic amides"/>
    <property type="evidence" value="ECO:0007669"/>
    <property type="project" value="TreeGrafter"/>
</dbReference>
<dbReference type="InterPro" id="IPR023100">
    <property type="entry name" value="D-aminoacylase_insert_dom_sf"/>
</dbReference>
<dbReference type="InterPro" id="IPR032466">
    <property type="entry name" value="Metal_Hydrolase"/>
</dbReference>
<dbReference type="CDD" id="cd01297">
    <property type="entry name" value="D-aminoacylase"/>
    <property type="match status" value="1"/>
</dbReference>
<dbReference type="PANTHER" id="PTHR11647">
    <property type="entry name" value="HYDRANTOINASE/DIHYDROPYRIMIDINASE FAMILY MEMBER"/>
    <property type="match status" value="1"/>
</dbReference>
<dbReference type="GO" id="GO:0016811">
    <property type="term" value="F:hydrolase activity, acting on carbon-nitrogen (but not peptide) bonds, in linear amides"/>
    <property type="evidence" value="ECO:0007669"/>
    <property type="project" value="InterPro"/>
</dbReference>
<dbReference type="InterPro" id="IPR011059">
    <property type="entry name" value="Metal-dep_hydrolase_composite"/>
</dbReference>
<evidence type="ECO:0000313" key="2">
    <source>
        <dbReference type="EMBL" id="ANO52048.1"/>
    </source>
</evidence>
<dbReference type="Pfam" id="PF07969">
    <property type="entry name" value="Amidohydro_3"/>
    <property type="match status" value="1"/>
</dbReference>
<dbReference type="Gene3D" id="2.30.40.10">
    <property type="entry name" value="Urease, subunit C, domain 1"/>
    <property type="match status" value="2"/>
</dbReference>
<organism evidence="2 3">
    <name type="scientific">Woeseia oceani</name>
    <dbReference type="NCBI Taxonomy" id="1548547"/>
    <lineage>
        <taxon>Bacteria</taxon>
        <taxon>Pseudomonadati</taxon>
        <taxon>Pseudomonadota</taxon>
        <taxon>Gammaproteobacteria</taxon>
        <taxon>Woeseiales</taxon>
        <taxon>Woeseiaceae</taxon>
        <taxon>Woeseia</taxon>
    </lineage>
</organism>
<evidence type="ECO:0000313" key="3">
    <source>
        <dbReference type="Proteomes" id="UP000092695"/>
    </source>
</evidence>
<protein>
    <recommendedName>
        <fullName evidence="1">Amidohydrolase 3 domain-containing protein</fullName>
    </recommendedName>
</protein>
<dbReference type="Gene3D" id="3.30.1490.130">
    <property type="entry name" value="D-aminoacylase. Domain 3"/>
    <property type="match status" value="1"/>
</dbReference>
<dbReference type="InterPro" id="IPR013108">
    <property type="entry name" value="Amidohydro_3"/>
</dbReference>
<reference evidence="2 3" key="1">
    <citation type="submission" date="2016-06" db="EMBL/GenBank/DDBJ databases">
        <title>Complete genome sequence of a deep-branching marine Gamma Proteobacterium Woeseia oceani type strain XK5.</title>
        <authorList>
            <person name="Mu D."/>
            <person name="Du Z."/>
        </authorList>
    </citation>
    <scope>NUCLEOTIDE SEQUENCE [LARGE SCALE GENOMIC DNA]</scope>
    <source>
        <strain evidence="2 3">XK5</strain>
    </source>
</reference>
<proteinExistence type="predicted"/>
<evidence type="ECO:0000259" key="1">
    <source>
        <dbReference type="Pfam" id="PF07969"/>
    </source>
</evidence>